<dbReference type="InterPro" id="IPR004827">
    <property type="entry name" value="bZIP"/>
</dbReference>
<reference evidence="6 7" key="1">
    <citation type="journal article" date="2013" name="BMC Genomics">
        <title>The miniature genome of a carnivorous plant Genlisea aurea contains a low number of genes and short non-coding sequences.</title>
        <authorList>
            <person name="Leushkin E.V."/>
            <person name="Sutormin R.A."/>
            <person name="Nabieva E.R."/>
            <person name="Penin A.A."/>
            <person name="Kondrashov A.S."/>
            <person name="Logacheva M.D."/>
        </authorList>
    </citation>
    <scope>NUCLEOTIDE SEQUENCE [LARGE SCALE GENOMIC DNA]</scope>
</reference>
<feature type="domain" description="BZIP" evidence="5">
    <location>
        <begin position="99"/>
        <end position="144"/>
    </location>
</feature>
<feature type="compositionally biased region" description="Basic and acidic residues" evidence="4">
    <location>
        <begin position="1"/>
        <end position="17"/>
    </location>
</feature>
<gene>
    <name evidence="6" type="ORF">M569_03879</name>
</gene>
<dbReference type="Pfam" id="PF00170">
    <property type="entry name" value="bZIP_1"/>
    <property type="match status" value="1"/>
</dbReference>
<dbReference type="PANTHER" id="PTHR22952:SF184">
    <property type="entry name" value="G-BOX-BINDING FACTOR 4"/>
    <property type="match status" value="1"/>
</dbReference>
<dbReference type="PROSITE" id="PS50217">
    <property type="entry name" value="BZIP"/>
    <property type="match status" value="1"/>
</dbReference>
<dbReference type="GO" id="GO:0045893">
    <property type="term" value="P:positive regulation of DNA-templated transcription"/>
    <property type="evidence" value="ECO:0007669"/>
    <property type="project" value="InterPro"/>
</dbReference>
<feature type="region of interest" description="Disordered" evidence="4">
    <location>
        <begin position="46"/>
        <end position="103"/>
    </location>
</feature>
<dbReference type="InterPro" id="IPR043452">
    <property type="entry name" value="BZIP46-like"/>
</dbReference>
<accession>S8D0Q2</accession>
<dbReference type="GO" id="GO:0003677">
    <property type="term" value="F:DNA binding"/>
    <property type="evidence" value="ECO:0007669"/>
    <property type="project" value="UniProtKB-KW"/>
</dbReference>
<feature type="non-terminal residue" evidence="6">
    <location>
        <position position="1"/>
    </location>
</feature>
<dbReference type="OrthoDB" id="644067at2759"/>
<evidence type="ECO:0000256" key="2">
    <source>
        <dbReference type="ARBA" id="ARBA00023125"/>
    </source>
</evidence>
<dbReference type="GO" id="GO:0005634">
    <property type="term" value="C:nucleus"/>
    <property type="evidence" value="ECO:0007669"/>
    <property type="project" value="UniProtKB-SubCell"/>
</dbReference>
<feature type="region of interest" description="Disordered" evidence="4">
    <location>
        <begin position="1"/>
        <end position="28"/>
    </location>
</feature>
<sequence>RNSADDVWREIVAGKRNEQKRKKPKEEEMTLEDFLVRTGAVERAASASASASTEMLSVKEESLLPRGNSSGVIGTESGEFTSMKGKRSLSLLDPSERAALQKQRRMIKNRESAARSRERKQAHQFELEALALRLEQENRQLISEKVDQTPVMIMETVIPVVEKQQNLPRIRRVQSTLW</sequence>
<dbReference type="GO" id="GO:0003700">
    <property type="term" value="F:DNA-binding transcription factor activity"/>
    <property type="evidence" value="ECO:0007669"/>
    <property type="project" value="InterPro"/>
</dbReference>
<dbReference type="EMBL" id="AUSU01001492">
    <property type="protein sequence ID" value="EPS70881.1"/>
    <property type="molecule type" value="Genomic_DNA"/>
</dbReference>
<dbReference type="InterPro" id="IPR046347">
    <property type="entry name" value="bZIP_sf"/>
</dbReference>
<dbReference type="SUPFAM" id="SSF57959">
    <property type="entry name" value="Leucine zipper domain"/>
    <property type="match status" value="1"/>
</dbReference>
<name>S8D0Q2_9LAMI</name>
<dbReference type="SMART" id="SM00338">
    <property type="entry name" value="BRLZ"/>
    <property type="match status" value="1"/>
</dbReference>
<keyword evidence="7" id="KW-1185">Reference proteome</keyword>
<proteinExistence type="predicted"/>
<protein>
    <recommendedName>
        <fullName evidence="5">BZIP domain-containing protein</fullName>
    </recommendedName>
</protein>
<dbReference type="AlphaFoldDB" id="S8D0Q2"/>
<keyword evidence="2" id="KW-0238">DNA-binding</keyword>
<organism evidence="6 7">
    <name type="scientific">Genlisea aurea</name>
    <dbReference type="NCBI Taxonomy" id="192259"/>
    <lineage>
        <taxon>Eukaryota</taxon>
        <taxon>Viridiplantae</taxon>
        <taxon>Streptophyta</taxon>
        <taxon>Embryophyta</taxon>
        <taxon>Tracheophyta</taxon>
        <taxon>Spermatophyta</taxon>
        <taxon>Magnoliopsida</taxon>
        <taxon>eudicotyledons</taxon>
        <taxon>Gunneridae</taxon>
        <taxon>Pentapetalae</taxon>
        <taxon>asterids</taxon>
        <taxon>lamiids</taxon>
        <taxon>Lamiales</taxon>
        <taxon>Lentibulariaceae</taxon>
        <taxon>Genlisea</taxon>
    </lineage>
</organism>
<evidence type="ECO:0000256" key="3">
    <source>
        <dbReference type="ARBA" id="ARBA00023242"/>
    </source>
</evidence>
<comment type="subcellular location">
    <subcellularLocation>
        <location evidence="1">Nucleus</location>
    </subcellularLocation>
</comment>
<evidence type="ECO:0000313" key="6">
    <source>
        <dbReference type="EMBL" id="EPS70881.1"/>
    </source>
</evidence>
<dbReference type="Gene3D" id="1.20.5.170">
    <property type="match status" value="1"/>
</dbReference>
<evidence type="ECO:0000256" key="1">
    <source>
        <dbReference type="ARBA" id="ARBA00004123"/>
    </source>
</evidence>
<dbReference type="PANTHER" id="PTHR22952">
    <property type="entry name" value="CAMP-RESPONSE ELEMENT BINDING PROTEIN-RELATED"/>
    <property type="match status" value="1"/>
</dbReference>
<comment type="caution">
    <text evidence="6">The sequence shown here is derived from an EMBL/GenBank/DDBJ whole genome shotgun (WGS) entry which is preliminary data.</text>
</comment>
<dbReference type="PROSITE" id="PS00036">
    <property type="entry name" value="BZIP_BASIC"/>
    <property type="match status" value="1"/>
</dbReference>
<dbReference type="Proteomes" id="UP000015453">
    <property type="component" value="Unassembled WGS sequence"/>
</dbReference>
<evidence type="ECO:0000259" key="5">
    <source>
        <dbReference type="PROSITE" id="PS50217"/>
    </source>
</evidence>
<keyword evidence="3" id="KW-0539">Nucleus</keyword>
<evidence type="ECO:0000256" key="4">
    <source>
        <dbReference type="SAM" id="MobiDB-lite"/>
    </source>
</evidence>
<evidence type="ECO:0000313" key="7">
    <source>
        <dbReference type="Proteomes" id="UP000015453"/>
    </source>
</evidence>